<evidence type="ECO:0000313" key="1">
    <source>
        <dbReference type="EMBL" id="EQB09186.1"/>
    </source>
</evidence>
<gene>
    <name evidence="1" type="ORF">L288_06625</name>
</gene>
<dbReference type="Proteomes" id="UP000015525">
    <property type="component" value="Unassembled WGS sequence"/>
</dbReference>
<evidence type="ECO:0000313" key="2">
    <source>
        <dbReference type="Proteomes" id="UP000015525"/>
    </source>
</evidence>
<protein>
    <submittedName>
        <fullName evidence="1">Uncharacterized protein</fullName>
    </submittedName>
</protein>
<proteinExistence type="predicted"/>
<accession>T0GYY2</accession>
<dbReference type="PATRIC" id="fig|1329909.3.peg.1278"/>
<dbReference type="AlphaFoldDB" id="T0GYY2"/>
<sequence length="174" mass="18283">MVTKLDFRRTCCDGWPIASNLYALASAIADHYGMSEQLPGQAAKADEEEATGLAVSSRRQLLMGGAVAASAIVSIRPALANTAASVLNCTINVPDQGRAGNYIAPSGQVVPAGTPGAFPGTGRSFTGEQVKQALRGRPLPGTSYEQNQAYLNYIRRLQSGTSGFTCFASLQMPR</sequence>
<organism evidence="1 2">
    <name type="scientific">Sphingobium quisquiliarum P25</name>
    <dbReference type="NCBI Taxonomy" id="1329909"/>
    <lineage>
        <taxon>Bacteria</taxon>
        <taxon>Pseudomonadati</taxon>
        <taxon>Pseudomonadota</taxon>
        <taxon>Alphaproteobacteria</taxon>
        <taxon>Sphingomonadales</taxon>
        <taxon>Sphingomonadaceae</taxon>
        <taxon>Sphingobium</taxon>
    </lineage>
</organism>
<name>T0GYY2_9SPHN</name>
<reference evidence="1 2" key="1">
    <citation type="journal article" date="2013" name="Genome Announc.">
        <title>Draft Genome Sequence of Sphingobium quisquiliarum Strain P25T, a Novel Hexachlorocyclohexane (HCH)-Degrading Bacterium Isolated from an HCH Dumpsite.</title>
        <authorList>
            <person name="Kumar Singh A."/>
            <person name="Sangwan N."/>
            <person name="Sharma A."/>
            <person name="Gupta V."/>
            <person name="Khurana J.P."/>
            <person name="Lal R."/>
        </authorList>
    </citation>
    <scope>NUCLEOTIDE SEQUENCE [LARGE SCALE GENOMIC DNA]</scope>
    <source>
        <strain evidence="1 2">P25</strain>
    </source>
</reference>
<keyword evidence="2" id="KW-1185">Reference proteome</keyword>
<dbReference type="EMBL" id="ATHO01000055">
    <property type="protein sequence ID" value="EQB09186.1"/>
    <property type="molecule type" value="Genomic_DNA"/>
</dbReference>
<comment type="caution">
    <text evidence="1">The sequence shown here is derived from an EMBL/GenBank/DDBJ whole genome shotgun (WGS) entry which is preliminary data.</text>
</comment>